<feature type="compositionally biased region" description="Polar residues" evidence="1">
    <location>
        <begin position="25"/>
        <end position="44"/>
    </location>
</feature>
<evidence type="ECO:0000256" key="1">
    <source>
        <dbReference type="SAM" id="MobiDB-lite"/>
    </source>
</evidence>
<proteinExistence type="predicted"/>
<name>A0AAN6UGX1_9PEZI</name>
<dbReference type="Proteomes" id="UP001304895">
    <property type="component" value="Unassembled WGS sequence"/>
</dbReference>
<feature type="region of interest" description="Disordered" evidence="1">
    <location>
        <begin position="102"/>
        <end position="121"/>
    </location>
</feature>
<keyword evidence="3" id="KW-1185">Reference proteome</keyword>
<comment type="caution">
    <text evidence="2">The sequence shown here is derived from an EMBL/GenBank/DDBJ whole genome shotgun (WGS) entry which is preliminary data.</text>
</comment>
<reference evidence="2" key="2">
    <citation type="submission" date="2023-05" db="EMBL/GenBank/DDBJ databases">
        <authorList>
            <consortium name="Lawrence Berkeley National Laboratory"/>
            <person name="Steindorff A."/>
            <person name="Hensen N."/>
            <person name="Bonometti L."/>
            <person name="Westerberg I."/>
            <person name="Brannstrom I.O."/>
            <person name="Guillou S."/>
            <person name="Cros-Aarteil S."/>
            <person name="Calhoun S."/>
            <person name="Haridas S."/>
            <person name="Kuo A."/>
            <person name="Mondo S."/>
            <person name="Pangilinan J."/>
            <person name="Riley R."/>
            <person name="Labutti K."/>
            <person name="Andreopoulos B."/>
            <person name="Lipzen A."/>
            <person name="Chen C."/>
            <person name="Yanf M."/>
            <person name="Daum C."/>
            <person name="Ng V."/>
            <person name="Clum A."/>
            <person name="Ohm R."/>
            <person name="Martin F."/>
            <person name="Silar P."/>
            <person name="Natvig D."/>
            <person name="Lalanne C."/>
            <person name="Gautier V."/>
            <person name="Ament-Velasquez S.L."/>
            <person name="Kruys A."/>
            <person name="Hutchinson M.I."/>
            <person name="Powell A.J."/>
            <person name="Barry K."/>
            <person name="Miller A.N."/>
            <person name="Grigoriev I.V."/>
            <person name="Debuchy R."/>
            <person name="Gladieux P."/>
            <person name="Thoren M.H."/>
            <person name="Johannesson H."/>
        </authorList>
    </citation>
    <scope>NUCLEOTIDE SEQUENCE</scope>
    <source>
        <strain evidence="2">CBS 123565</strain>
    </source>
</reference>
<feature type="region of interest" description="Disordered" evidence="1">
    <location>
        <begin position="25"/>
        <end position="79"/>
    </location>
</feature>
<reference evidence="2" key="1">
    <citation type="journal article" date="2023" name="Mol. Phylogenet. Evol.">
        <title>Genome-scale phylogeny and comparative genomics of the fungal order Sordariales.</title>
        <authorList>
            <person name="Hensen N."/>
            <person name="Bonometti L."/>
            <person name="Westerberg I."/>
            <person name="Brannstrom I.O."/>
            <person name="Guillou S."/>
            <person name="Cros-Aarteil S."/>
            <person name="Calhoun S."/>
            <person name="Haridas S."/>
            <person name="Kuo A."/>
            <person name="Mondo S."/>
            <person name="Pangilinan J."/>
            <person name="Riley R."/>
            <person name="LaButti K."/>
            <person name="Andreopoulos B."/>
            <person name="Lipzen A."/>
            <person name="Chen C."/>
            <person name="Yan M."/>
            <person name="Daum C."/>
            <person name="Ng V."/>
            <person name="Clum A."/>
            <person name="Steindorff A."/>
            <person name="Ohm R.A."/>
            <person name="Martin F."/>
            <person name="Silar P."/>
            <person name="Natvig D.O."/>
            <person name="Lalanne C."/>
            <person name="Gautier V."/>
            <person name="Ament-Velasquez S.L."/>
            <person name="Kruys A."/>
            <person name="Hutchinson M.I."/>
            <person name="Powell A.J."/>
            <person name="Barry K."/>
            <person name="Miller A.N."/>
            <person name="Grigoriev I.V."/>
            <person name="Debuchy R."/>
            <person name="Gladieux P."/>
            <person name="Hiltunen Thoren M."/>
            <person name="Johannesson H."/>
        </authorList>
    </citation>
    <scope>NUCLEOTIDE SEQUENCE</scope>
    <source>
        <strain evidence="2">CBS 123565</strain>
    </source>
</reference>
<feature type="compositionally biased region" description="Pro residues" evidence="1">
    <location>
        <begin position="61"/>
        <end position="72"/>
    </location>
</feature>
<dbReference type="InterPro" id="IPR058940">
    <property type="entry name" value="mS26_fungi"/>
</dbReference>
<protein>
    <submittedName>
        <fullName evidence="2">Uncharacterized protein</fullName>
    </submittedName>
</protein>
<dbReference type="AlphaFoldDB" id="A0AAN6UGX1"/>
<evidence type="ECO:0000313" key="2">
    <source>
        <dbReference type="EMBL" id="KAK4132828.1"/>
    </source>
</evidence>
<accession>A0AAN6UGX1</accession>
<sequence>MPPSMPRPTVCGLQAALSSCRISTVKTSTTSASPWRTFSTTPSVSKPLAVPPQSPRFITVPEPPQSSEPKLPPIKGYLPVPRDPFPRREGDRKVQPAYITAATSVSKGEQSGEPPRTEHEARRRAMAAARRNAFAAGIQGLHARKAVRVRQLAARSEGRRKANKLAAHALEPLDEELTRSTVRTSTARAARVAPDPERFQVAERAKARHARQVTNKAEARRDALAQLYVAAQSFIVDEAELEARVNKIFVPDHHKIGGMNEGMSIWDVQRAPVSVADLRAEVMGTSTNLMDSKKRSAFKTTLRQKTVAEELTGGKLV</sequence>
<dbReference type="CDD" id="cd23703">
    <property type="entry name" value="mS26_PET12"/>
    <property type="match status" value="1"/>
</dbReference>
<evidence type="ECO:0000313" key="3">
    <source>
        <dbReference type="Proteomes" id="UP001304895"/>
    </source>
</evidence>
<dbReference type="EMBL" id="MU853415">
    <property type="protein sequence ID" value="KAK4132828.1"/>
    <property type="molecule type" value="Genomic_DNA"/>
</dbReference>
<dbReference type="PROSITE" id="PS51257">
    <property type="entry name" value="PROKAR_LIPOPROTEIN"/>
    <property type="match status" value="1"/>
</dbReference>
<gene>
    <name evidence="2" type="ORF">BT67DRAFT_384219</name>
</gene>
<organism evidence="2 3">
    <name type="scientific">Trichocladium antarcticum</name>
    <dbReference type="NCBI Taxonomy" id="1450529"/>
    <lineage>
        <taxon>Eukaryota</taxon>
        <taxon>Fungi</taxon>
        <taxon>Dikarya</taxon>
        <taxon>Ascomycota</taxon>
        <taxon>Pezizomycotina</taxon>
        <taxon>Sordariomycetes</taxon>
        <taxon>Sordariomycetidae</taxon>
        <taxon>Sordariales</taxon>
        <taxon>Chaetomiaceae</taxon>
        <taxon>Trichocladium</taxon>
    </lineage>
</organism>